<evidence type="ECO:0000313" key="3">
    <source>
        <dbReference type="Proteomes" id="UP001595556"/>
    </source>
</evidence>
<dbReference type="RefSeq" id="WP_377305499.1">
    <property type="nucleotide sequence ID" value="NZ_CP180191.1"/>
</dbReference>
<reference evidence="3" key="1">
    <citation type="journal article" date="2019" name="Int. J. Syst. Evol. Microbiol.">
        <title>The Global Catalogue of Microorganisms (GCM) 10K type strain sequencing project: providing services to taxonomists for standard genome sequencing and annotation.</title>
        <authorList>
            <consortium name="The Broad Institute Genomics Platform"/>
            <consortium name="The Broad Institute Genome Sequencing Center for Infectious Disease"/>
            <person name="Wu L."/>
            <person name="Ma J."/>
        </authorList>
    </citation>
    <scope>NUCLEOTIDE SEQUENCE [LARGE SCALE GENOMIC DNA]</scope>
    <source>
        <strain evidence="3">KCTC 52168</strain>
    </source>
</reference>
<dbReference type="InterPro" id="IPR003111">
    <property type="entry name" value="Lon_prtase_N"/>
</dbReference>
<dbReference type="SMART" id="SM00464">
    <property type="entry name" value="LON"/>
    <property type="match status" value="1"/>
</dbReference>
<name>A0ABV7HAA2_9BURK</name>
<dbReference type="InterPro" id="IPR015947">
    <property type="entry name" value="PUA-like_sf"/>
</dbReference>
<evidence type="ECO:0000259" key="1">
    <source>
        <dbReference type="PROSITE" id="PS51787"/>
    </source>
</evidence>
<sequence length="204" mass="22249">MSPSTLPLFPLSTVLFPGGVLPLRVFETRYMDMVRRAMKDKSPFGVVLIRAGKEVGAPAVPESVGCSARITGWDMSEPGILNISTFGERRFRVEGTSRAADGLLVGVVSWLDEPAAQPVPTELAECVNLLKRVIQDVDGDAGDDPGAQRFAQPHRLDDAGWVAQRLIEILPVPNQAKQKLLELGDPKSQLEIVHTFLKQRKVVG</sequence>
<dbReference type="Proteomes" id="UP001595556">
    <property type="component" value="Unassembled WGS sequence"/>
</dbReference>
<dbReference type="PANTHER" id="PTHR46732">
    <property type="entry name" value="ATP-DEPENDENT PROTEASE LA (LON) DOMAIN PROTEIN"/>
    <property type="match status" value="1"/>
</dbReference>
<gene>
    <name evidence="2" type="ORF">ACFOEN_15570</name>
</gene>
<accession>A0ABV7HAA2</accession>
<dbReference type="InterPro" id="IPR046336">
    <property type="entry name" value="Lon_prtase_N_sf"/>
</dbReference>
<feature type="domain" description="Lon N-terminal" evidence="1">
    <location>
        <begin position="3"/>
        <end position="201"/>
    </location>
</feature>
<dbReference type="PANTHER" id="PTHR46732:SF8">
    <property type="entry name" value="ATP-DEPENDENT PROTEASE LA (LON) DOMAIN PROTEIN"/>
    <property type="match status" value="1"/>
</dbReference>
<dbReference type="EMBL" id="JBHRTI010000010">
    <property type="protein sequence ID" value="MFC3149045.1"/>
    <property type="molecule type" value="Genomic_DNA"/>
</dbReference>
<dbReference type="SUPFAM" id="SSF88697">
    <property type="entry name" value="PUA domain-like"/>
    <property type="match status" value="1"/>
</dbReference>
<organism evidence="2 3">
    <name type="scientific">Piscinibacterium candidicorallinum</name>
    <dbReference type="NCBI Taxonomy" id="1793872"/>
    <lineage>
        <taxon>Bacteria</taxon>
        <taxon>Pseudomonadati</taxon>
        <taxon>Pseudomonadota</taxon>
        <taxon>Betaproteobacteria</taxon>
        <taxon>Burkholderiales</taxon>
        <taxon>Piscinibacterium</taxon>
    </lineage>
</organism>
<dbReference type="Gene3D" id="2.30.130.40">
    <property type="entry name" value="LON domain-like"/>
    <property type="match status" value="1"/>
</dbReference>
<evidence type="ECO:0000313" key="2">
    <source>
        <dbReference type="EMBL" id="MFC3149045.1"/>
    </source>
</evidence>
<proteinExistence type="predicted"/>
<keyword evidence="3" id="KW-1185">Reference proteome</keyword>
<dbReference type="Pfam" id="PF02190">
    <property type="entry name" value="LON_substr_bdg"/>
    <property type="match status" value="1"/>
</dbReference>
<dbReference type="Gene3D" id="1.10.4060.10">
    <property type="entry name" value="BPP1347 like domain"/>
    <property type="match status" value="1"/>
</dbReference>
<protein>
    <submittedName>
        <fullName evidence="2">LON peptidase substrate-binding domain-containing protein</fullName>
    </submittedName>
</protein>
<dbReference type="PROSITE" id="PS51787">
    <property type="entry name" value="LON_N"/>
    <property type="match status" value="1"/>
</dbReference>
<comment type="caution">
    <text evidence="2">The sequence shown here is derived from an EMBL/GenBank/DDBJ whole genome shotgun (WGS) entry which is preliminary data.</text>
</comment>